<organism evidence="2">
    <name type="scientific">Thermosulfidibacter takaii</name>
    <dbReference type="NCBI Taxonomy" id="412593"/>
    <lineage>
        <taxon>Bacteria</taxon>
        <taxon>Pseudomonadati</taxon>
        <taxon>Thermosulfidibacterota</taxon>
        <taxon>Thermosulfidibacteria</taxon>
        <taxon>Thermosulfidibacterales</taxon>
        <taxon>Thermosulfidibacteraceae</taxon>
    </lineage>
</organism>
<dbReference type="EMBL" id="DQWS01000195">
    <property type="protein sequence ID" value="HDD53464.1"/>
    <property type="molecule type" value="Genomic_DNA"/>
</dbReference>
<dbReference type="AlphaFoldDB" id="A0A7C0U6R9"/>
<accession>A0A7C0U6R9</accession>
<reference evidence="2" key="1">
    <citation type="journal article" date="2020" name="mSystems">
        <title>Genome- and Community-Level Interaction Insights into Carbon Utilization and Element Cycling Functions of Hydrothermarchaeota in Hydrothermal Sediment.</title>
        <authorList>
            <person name="Zhou Z."/>
            <person name="Liu Y."/>
            <person name="Xu W."/>
            <person name="Pan J."/>
            <person name="Luo Z.H."/>
            <person name="Li M."/>
        </authorList>
    </citation>
    <scope>NUCLEOTIDE SEQUENCE [LARGE SCALE GENOMIC DNA]</scope>
    <source>
        <strain evidence="2">HyVt-115</strain>
    </source>
</reference>
<dbReference type="Gene3D" id="3.10.690.10">
    <property type="entry name" value="Bifunctional nuclease domain"/>
    <property type="match status" value="1"/>
</dbReference>
<dbReference type="GO" id="GO:0004518">
    <property type="term" value="F:nuclease activity"/>
    <property type="evidence" value="ECO:0007669"/>
    <property type="project" value="InterPro"/>
</dbReference>
<dbReference type="SUPFAM" id="SSF103256">
    <property type="entry name" value="Hypothetical protein TM0160"/>
    <property type="match status" value="1"/>
</dbReference>
<evidence type="ECO:0000313" key="2">
    <source>
        <dbReference type="EMBL" id="HDD53464.1"/>
    </source>
</evidence>
<proteinExistence type="predicted"/>
<dbReference type="PANTHER" id="PTHR15160:SF1">
    <property type="entry name" value="VON HIPPEL-LINDAU DISEASE TUMOR SUPPRESSOR"/>
    <property type="match status" value="1"/>
</dbReference>
<name>A0A7C0U6R9_9BACT</name>
<dbReference type="InterPro" id="IPR003729">
    <property type="entry name" value="Bi_nuclease_dom"/>
</dbReference>
<dbReference type="PANTHER" id="PTHR15160">
    <property type="entry name" value="VON HIPPEL-LINDAU PROTEIN"/>
    <property type="match status" value="1"/>
</dbReference>
<feature type="domain" description="BFN" evidence="1">
    <location>
        <begin position="1"/>
        <end position="133"/>
    </location>
</feature>
<dbReference type="Pfam" id="PF02577">
    <property type="entry name" value="BFN_dom"/>
    <property type="match status" value="1"/>
</dbReference>
<evidence type="ECO:0000259" key="1">
    <source>
        <dbReference type="PROSITE" id="PS51658"/>
    </source>
</evidence>
<dbReference type="Proteomes" id="UP000885690">
    <property type="component" value="Unassembled WGS sequence"/>
</dbReference>
<dbReference type="InterPro" id="IPR036104">
    <property type="entry name" value="BFN_sf"/>
</dbReference>
<sequence>MIRMKVAKIILDPVTNSPIVILKDLEERKALPIWIGLFEANAIAMELEKVVTPRPMTHDLIKGILESLSAEVKKIVVDNLVENTFYATIYLSTPEGQEVQIDSRPSDAIALALRTNAPIYVKQEVIARAKSFDLTQESDLLREWLESLDPEDFGKYKV</sequence>
<dbReference type="PROSITE" id="PS51658">
    <property type="entry name" value="BFN"/>
    <property type="match status" value="1"/>
</dbReference>
<gene>
    <name evidence="2" type="ORF">ENF32_05290</name>
</gene>
<comment type="caution">
    <text evidence="2">The sequence shown here is derived from an EMBL/GenBank/DDBJ whole genome shotgun (WGS) entry which is preliminary data.</text>
</comment>
<protein>
    <submittedName>
        <fullName evidence="2">Bifunctional nuclease family protein</fullName>
    </submittedName>
</protein>